<keyword evidence="10" id="KW-0862">Zinc</keyword>
<keyword evidence="5" id="KW-0963">Cytoplasm</keyword>
<keyword evidence="16" id="KW-1185">Reference proteome</keyword>
<evidence type="ECO:0000256" key="12">
    <source>
        <dbReference type="PROSITE-ProRule" id="PRU00175"/>
    </source>
</evidence>
<comment type="caution">
    <text evidence="15">The sequence shown here is derived from an EMBL/GenBank/DDBJ whole genome shotgun (WGS) entry which is preliminary data.</text>
</comment>
<feature type="region of interest" description="Disordered" evidence="13">
    <location>
        <begin position="452"/>
        <end position="489"/>
    </location>
</feature>
<evidence type="ECO:0000256" key="5">
    <source>
        <dbReference type="ARBA" id="ARBA00022490"/>
    </source>
</evidence>
<feature type="region of interest" description="Disordered" evidence="13">
    <location>
        <begin position="526"/>
        <end position="547"/>
    </location>
</feature>
<evidence type="ECO:0000256" key="11">
    <source>
        <dbReference type="ARBA" id="ARBA00035113"/>
    </source>
</evidence>
<dbReference type="OrthoDB" id="3838338at2759"/>
<evidence type="ECO:0000256" key="1">
    <source>
        <dbReference type="ARBA" id="ARBA00000900"/>
    </source>
</evidence>
<dbReference type="SUPFAM" id="SSF57850">
    <property type="entry name" value="RING/U-box"/>
    <property type="match status" value="1"/>
</dbReference>
<comment type="subcellular location">
    <subcellularLocation>
        <location evidence="2">Cytoplasm</location>
    </subcellularLocation>
</comment>
<dbReference type="Pfam" id="PF23230">
    <property type="entry name" value="zf-C2H2_13"/>
    <property type="match status" value="1"/>
</dbReference>
<dbReference type="Gene3D" id="3.30.40.10">
    <property type="entry name" value="Zinc/RING finger domain, C3HC4 (zinc finger)"/>
    <property type="match status" value="1"/>
</dbReference>
<comment type="catalytic activity">
    <reaction evidence="1">
        <text>S-ubiquitinyl-[E2 ubiquitin-conjugating enzyme]-L-cysteine + [acceptor protein]-L-lysine = [E2 ubiquitin-conjugating enzyme]-L-cysteine + N(6)-ubiquitinyl-[acceptor protein]-L-lysine.</text>
        <dbReference type="EC" id="2.3.2.27"/>
    </reaction>
</comment>
<protein>
    <recommendedName>
        <fullName evidence="4">RING-type E3 ubiquitin transferase</fullName>
        <ecNumber evidence="4">2.3.2.27</ecNumber>
    </recommendedName>
</protein>
<evidence type="ECO:0000256" key="9">
    <source>
        <dbReference type="ARBA" id="ARBA00022771"/>
    </source>
</evidence>
<reference evidence="15" key="2">
    <citation type="submission" date="2021-01" db="EMBL/GenBank/DDBJ databases">
        <authorList>
            <person name="Schikora-Tamarit M.A."/>
        </authorList>
    </citation>
    <scope>NUCLEOTIDE SEQUENCE</scope>
    <source>
        <strain evidence="15">CBS2887</strain>
    </source>
</reference>
<dbReference type="GO" id="GO:0008270">
    <property type="term" value="F:zinc ion binding"/>
    <property type="evidence" value="ECO:0007669"/>
    <property type="project" value="UniProtKB-KW"/>
</dbReference>
<evidence type="ECO:0000256" key="13">
    <source>
        <dbReference type="SAM" id="MobiDB-lite"/>
    </source>
</evidence>
<evidence type="ECO:0000256" key="10">
    <source>
        <dbReference type="ARBA" id="ARBA00022833"/>
    </source>
</evidence>
<feature type="compositionally biased region" description="Polar residues" evidence="13">
    <location>
        <begin position="315"/>
        <end position="331"/>
    </location>
</feature>
<dbReference type="GO" id="GO:0061630">
    <property type="term" value="F:ubiquitin protein ligase activity"/>
    <property type="evidence" value="ECO:0007669"/>
    <property type="project" value="UniProtKB-EC"/>
</dbReference>
<accession>A0A9P8QAX4</accession>
<evidence type="ECO:0000313" key="16">
    <source>
        <dbReference type="Proteomes" id="UP000774326"/>
    </source>
</evidence>
<feature type="region of interest" description="Disordered" evidence="13">
    <location>
        <begin position="1"/>
        <end position="32"/>
    </location>
</feature>
<dbReference type="GO" id="GO:0005737">
    <property type="term" value="C:cytoplasm"/>
    <property type="evidence" value="ECO:0007669"/>
    <property type="project" value="UniProtKB-SubCell"/>
</dbReference>
<keyword evidence="7" id="KW-0808">Transferase</keyword>
<feature type="region of interest" description="Disordered" evidence="13">
    <location>
        <begin position="594"/>
        <end position="621"/>
    </location>
</feature>
<dbReference type="GO" id="GO:0043022">
    <property type="term" value="F:ribosome binding"/>
    <property type="evidence" value="ECO:0007669"/>
    <property type="project" value="TreeGrafter"/>
</dbReference>
<evidence type="ECO:0000256" key="7">
    <source>
        <dbReference type="ARBA" id="ARBA00022679"/>
    </source>
</evidence>
<dbReference type="InterPro" id="IPR057634">
    <property type="entry name" value="PAH_ZNF598/HEL2"/>
</dbReference>
<dbReference type="EMBL" id="JAEUBG010001644">
    <property type="protein sequence ID" value="KAH3686109.1"/>
    <property type="molecule type" value="Genomic_DNA"/>
</dbReference>
<name>A0A9P8QAX4_WICPI</name>
<dbReference type="CDD" id="cd16615">
    <property type="entry name" value="RING-HC_ZNF598"/>
    <property type="match status" value="1"/>
</dbReference>
<evidence type="ECO:0000256" key="6">
    <source>
        <dbReference type="ARBA" id="ARBA00022553"/>
    </source>
</evidence>
<keyword evidence="8" id="KW-0479">Metal-binding</keyword>
<evidence type="ECO:0000256" key="3">
    <source>
        <dbReference type="ARBA" id="ARBA00004906"/>
    </source>
</evidence>
<keyword evidence="6" id="KW-0597">Phosphoprotein</keyword>
<dbReference type="Pfam" id="PF23202">
    <property type="entry name" value="PAH_ZNF598"/>
    <property type="match status" value="1"/>
</dbReference>
<dbReference type="InterPro" id="IPR013087">
    <property type="entry name" value="Znf_C2H2_type"/>
</dbReference>
<dbReference type="GO" id="GO:0072344">
    <property type="term" value="P:rescue of stalled ribosome"/>
    <property type="evidence" value="ECO:0007669"/>
    <property type="project" value="InterPro"/>
</dbReference>
<evidence type="ECO:0000256" key="8">
    <source>
        <dbReference type="ARBA" id="ARBA00022723"/>
    </source>
</evidence>
<organism evidence="15 16">
    <name type="scientific">Wickerhamomyces pijperi</name>
    <name type="common">Yeast</name>
    <name type="synonym">Pichia pijperi</name>
    <dbReference type="NCBI Taxonomy" id="599730"/>
    <lineage>
        <taxon>Eukaryota</taxon>
        <taxon>Fungi</taxon>
        <taxon>Dikarya</taxon>
        <taxon>Ascomycota</taxon>
        <taxon>Saccharomycotina</taxon>
        <taxon>Saccharomycetes</taxon>
        <taxon>Phaffomycetales</taxon>
        <taxon>Wickerhamomycetaceae</taxon>
        <taxon>Wickerhamomyces</taxon>
    </lineage>
</organism>
<dbReference type="InterPro" id="IPR013083">
    <property type="entry name" value="Znf_RING/FYVE/PHD"/>
</dbReference>
<evidence type="ECO:0000259" key="14">
    <source>
        <dbReference type="PROSITE" id="PS50089"/>
    </source>
</evidence>
<dbReference type="InterPro" id="IPR041888">
    <property type="entry name" value="RING-HC_ZNF598/HEL2"/>
</dbReference>
<proteinExistence type="inferred from homology"/>
<dbReference type="InterPro" id="IPR044288">
    <property type="entry name" value="ZNF598/HEL2"/>
</dbReference>
<feature type="compositionally biased region" description="Low complexity" evidence="13">
    <location>
        <begin position="611"/>
        <end position="621"/>
    </location>
</feature>
<feature type="compositionally biased region" description="Low complexity" evidence="13">
    <location>
        <begin position="453"/>
        <end position="466"/>
    </location>
</feature>
<dbReference type="InterPro" id="IPR056437">
    <property type="entry name" value="Znf-C2H2_ZNF598/HEL2"/>
</dbReference>
<comment type="pathway">
    <text evidence="3">Protein modification; protein ubiquitination.</text>
</comment>
<feature type="compositionally biased region" description="Low complexity" evidence="13">
    <location>
        <begin position="534"/>
        <end position="547"/>
    </location>
</feature>
<dbReference type="PANTHER" id="PTHR22938">
    <property type="entry name" value="ZINC FINGER PROTEIN 598"/>
    <property type="match status" value="1"/>
</dbReference>
<feature type="region of interest" description="Disordered" evidence="13">
    <location>
        <begin position="309"/>
        <end position="345"/>
    </location>
</feature>
<comment type="similarity">
    <text evidence="11">Belongs to the ZNF598/HEL2 family.</text>
</comment>
<dbReference type="EC" id="2.3.2.27" evidence="4"/>
<dbReference type="Proteomes" id="UP000774326">
    <property type="component" value="Unassembled WGS sequence"/>
</dbReference>
<dbReference type="SMART" id="SM00355">
    <property type="entry name" value="ZnF_C2H2"/>
    <property type="match status" value="4"/>
</dbReference>
<sequence>MSTKPQQRQKKTPKANSNGGGAKKPAVDKSWKRTFISNQTSAANGQDDDEEGEMCVICAETIKIQAVSKCNHPTCHKCTLRQRALYEKNACVVCRTENDISIFTEDVGKPYIELVVIEECIVKYGIYFTSERAYQEVSFLLSYSCQHCEFVGNNFRSLNDHVRQVHELQTCTMCAGQKNQFPALIKTYTAKQIQTHCLTGDVDGFTGHPACKYCRGKRFYSNDELNAHMKQDHEKCHVCEKIDPATPQYFKDFDSLNTHFSSAHFKCPVPSCLEKKFIVFEDQFELSTHMASEHSNIFGSNNVLSTSGGGPRYRSQLSTFPGAVSTPSSSGGRMANRNDGEPQDTLETKRKRLEERARHYLNYSAEDFKTFLDINKEFKFGRLSATELKRSYERLFSQKNKQHTGGDNDIYLLIYELAHLFHKSSAEYTELLAMYNQNERIVKQDEEFPALPGSESSLNLGGSWSGNKKKQNKPQEDFPALPGAQTAPKYAPVNTTVRYKTLSKPAPSVVKINKAPAQASPIKLTYLDNKSKSKPSSSSNVKANSSAPAKKINEELFPSLPTASRKKVIVPRVNPIPKGSGVWGSATVGTSATVNSDWPGLGGGGSGSGSSSGMNSMSDLNDSLPIIETTKKGKKKGKQILFQMGGR</sequence>
<dbReference type="Pfam" id="PF25447">
    <property type="entry name" value="RING_ZNF598"/>
    <property type="match status" value="1"/>
</dbReference>
<dbReference type="AlphaFoldDB" id="A0A9P8QAX4"/>
<dbReference type="InterPro" id="IPR001841">
    <property type="entry name" value="Znf_RING"/>
</dbReference>
<feature type="compositionally biased region" description="Basic and acidic residues" evidence="13">
    <location>
        <begin position="336"/>
        <end position="345"/>
    </location>
</feature>
<evidence type="ECO:0000256" key="4">
    <source>
        <dbReference type="ARBA" id="ARBA00012483"/>
    </source>
</evidence>
<dbReference type="PROSITE" id="PS50089">
    <property type="entry name" value="ZF_RING_2"/>
    <property type="match status" value="1"/>
</dbReference>
<evidence type="ECO:0000256" key="2">
    <source>
        <dbReference type="ARBA" id="ARBA00004496"/>
    </source>
</evidence>
<dbReference type="GO" id="GO:0016567">
    <property type="term" value="P:protein ubiquitination"/>
    <property type="evidence" value="ECO:0007669"/>
    <property type="project" value="TreeGrafter"/>
</dbReference>
<gene>
    <name evidence="15" type="ORF">WICPIJ_002915</name>
</gene>
<feature type="domain" description="RING-type" evidence="14">
    <location>
        <begin position="55"/>
        <end position="95"/>
    </location>
</feature>
<feature type="compositionally biased region" description="Gly residues" evidence="13">
    <location>
        <begin position="600"/>
        <end position="610"/>
    </location>
</feature>
<keyword evidence="9 12" id="KW-0863">Zinc-finger</keyword>
<evidence type="ECO:0000313" key="15">
    <source>
        <dbReference type="EMBL" id="KAH3686109.1"/>
    </source>
</evidence>
<reference evidence="15" key="1">
    <citation type="journal article" date="2021" name="Open Biol.">
        <title>Shared evolutionary footprints suggest mitochondrial oxidative damage underlies multiple complex I losses in fungi.</title>
        <authorList>
            <person name="Schikora-Tamarit M.A."/>
            <person name="Marcet-Houben M."/>
            <person name="Nosek J."/>
            <person name="Gabaldon T."/>
        </authorList>
    </citation>
    <scope>NUCLEOTIDE SEQUENCE</scope>
    <source>
        <strain evidence="15">CBS2887</strain>
    </source>
</reference>
<dbReference type="PANTHER" id="PTHR22938:SF0">
    <property type="entry name" value="E3 UBIQUITIN-PROTEIN LIGASE ZNF598"/>
    <property type="match status" value="1"/>
</dbReference>